<keyword evidence="2" id="KW-1133">Transmembrane helix</keyword>
<dbReference type="InterPro" id="IPR024868">
    <property type="entry name" value="FJX1/FJ"/>
</dbReference>
<feature type="transmembrane region" description="Helical" evidence="2">
    <location>
        <begin position="12"/>
        <end position="30"/>
    </location>
</feature>
<feature type="region of interest" description="Disordered" evidence="1">
    <location>
        <begin position="138"/>
        <end position="161"/>
    </location>
</feature>
<organism evidence="3 4">
    <name type="scientific">Potamilus streckersoni</name>
    <dbReference type="NCBI Taxonomy" id="2493646"/>
    <lineage>
        <taxon>Eukaryota</taxon>
        <taxon>Metazoa</taxon>
        <taxon>Spiralia</taxon>
        <taxon>Lophotrochozoa</taxon>
        <taxon>Mollusca</taxon>
        <taxon>Bivalvia</taxon>
        <taxon>Autobranchia</taxon>
        <taxon>Heteroconchia</taxon>
        <taxon>Palaeoheterodonta</taxon>
        <taxon>Unionida</taxon>
        <taxon>Unionoidea</taxon>
        <taxon>Unionidae</taxon>
        <taxon>Ambleminae</taxon>
        <taxon>Lampsilini</taxon>
        <taxon>Potamilus</taxon>
    </lineage>
</organism>
<dbReference type="PANTHER" id="PTHR13147">
    <property type="entry name" value="FOUR-JOINTED BOX PROTEIN 1"/>
    <property type="match status" value="1"/>
</dbReference>
<dbReference type="AlphaFoldDB" id="A0AAE0S504"/>
<evidence type="ECO:0000313" key="4">
    <source>
        <dbReference type="Proteomes" id="UP001195483"/>
    </source>
</evidence>
<sequence length="557" mass="64690">MYVKVHRPHTVFLTISAVGFGLFILINLTADQLHLANSKAKFHPKEAEFINIGDNDEQYAEAITYVAQGRRKPKATNMENSLLEIPNQIPKFPEQMVHMKQNFRNNEDTDGYLYHENKENERTVDERNYFEDNDKVEIFNNDEENENNNDSEAENEYSDDRKKENIFLTNPPFKPGNFGEISGFVNYKKPPLIYEEVGKTKPKASLRYLSRVNKNRKSYGQHKLTNGIYWSKEAEFLLPKGLSYENTSQLIKSLHQKRVQYLRPPSWNFCGRPKNGFVVLEDGTYMCARYRDPHNKLVFGEILSFYLSLLLGMDNVPPVVLSVVNSTSKYWRATNVHSLGWDDGKMVALIQWISDMDSASSLEKIPPVLLDAFVEKIPINGSTMLSHHVSGPVDVPDLIQWGTMIVFDYLTANYDRMASMQDAADSQNKPDILQDNIRNLRKTVTTRKLWLIDNESGLLDAYELLYNDPSGVRFIKFHDQMLHTMCIFQKRLVKSISKLYHSDKPHTVLENFAKFHEPLLNKIPKDSTYSLFITYFSQRLKDVYDWIKKCENDFQNR</sequence>
<dbReference type="PRINTS" id="PR02072">
    <property type="entry name" value="4JOINTEDBOX1"/>
</dbReference>
<reference evidence="3" key="2">
    <citation type="journal article" date="2021" name="Genome Biol. Evol.">
        <title>Developing a high-quality reference genome for a parasitic bivalve with doubly uniparental inheritance (Bivalvia: Unionida).</title>
        <authorList>
            <person name="Smith C.H."/>
        </authorList>
    </citation>
    <scope>NUCLEOTIDE SEQUENCE</scope>
    <source>
        <strain evidence="3">CHS0354</strain>
        <tissue evidence="3">Mantle</tissue>
    </source>
</reference>
<evidence type="ECO:0008006" key="5">
    <source>
        <dbReference type="Google" id="ProtNLM"/>
    </source>
</evidence>
<evidence type="ECO:0000313" key="3">
    <source>
        <dbReference type="EMBL" id="KAK3585410.1"/>
    </source>
</evidence>
<comment type="caution">
    <text evidence="3">The sequence shown here is derived from an EMBL/GenBank/DDBJ whole genome shotgun (WGS) entry which is preliminary data.</text>
</comment>
<dbReference type="Proteomes" id="UP001195483">
    <property type="component" value="Unassembled WGS sequence"/>
</dbReference>
<feature type="compositionally biased region" description="Acidic residues" evidence="1">
    <location>
        <begin position="140"/>
        <end position="157"/>
    </location>
</feature>
<dbReference type="PANTHER" id="PTHR13147:SF5">
    <property type="entry name" value="FOUR-JOINTED BOX PROTEIN 1"/>
    <property type="match status" value="1"/>
</dbReference>
<keyword evidence="2" id="KW-0812">Transmembrane</keyword>
<dbReference type="EMBL" id="JAEAOA010001226">
    <property type="protein sequence ID" value="KAK3585410.1"/>
    <property type="molecule type" value="Genomic_DNA"/>
</dbReference>
<reference evidence="3" key="3">
    <citation type="submission" date="2023-05" db="EMBL/GenBank/DDBJ databases">
        <authorList>
            <person name="Smith C.H."/>
        </authorList>
    </citation>
    <scope>NUCLEOTIDE SEQUENCE</scope>
    <source>
        <strain evidence="3">CHS0354</strain>
        <tissue evidence="3">Mantle</tissue>
    </source>
</reference>
<protein>
    <recommendedName>
        <fullName evidence="5">Four-jointed</fullName>
    </recommendedName>
</protein>
<dbReference type="GO" id="GO:0005615">
    <property type="term" value="C:extracellular space"/>
    <property type="evidence" value="ECO:0007669"/>
    <property type="project" value="TreeGrafter"/>
</dbReference>
<evidence type="ECO:0000256" key="1">
    <source>
        <dbReference type="SAM" id="MobiDB-lite"/>
    </source>
</evidence>
<accession>A0AAE0S504</accession>
<keyword evidence="2" id="KW-0472">Membrane</keyword>
<gene>
    <name evidence="3" type="ORF">CHS0354_020123</name>
</gene>
<reference evidence="3" key="1">
    <citation type="journal article" date="2021" name="Genome Biol. Evol.">
        <title>A High-Quality Reference Genome for a Parasitic Bivalve with Doubly Uniparental Inheritance (Bivalvia: Unionida).</title>
        <authorList>
            <person name="Smith C.H."/>
        </authorList>
    </citation>
    <scope>NUCLEOTIDE SEQUENCE</scope>
    <source>
        <strain evidence="3">CHS0354</strain>
    </source>
</reference>
<keyword evidence="4" id="KW-1185">Reference proteome</keyword>
<name>A0AAE0S504_9BIVA</name>
<evidence type="ECO:0000256" key="2">
    <source>
        <dbReference type="SAM" id="Phobius"/>
    </source>
</evidence>
<proteinExistence type="predicted"/>
<dbReference type="GO" id="GO:0007267">
    <property type="term" value="P:cell-cell signaling"/>
    <property type="evidence" value="ECO:0007669"/>
    <property type="project" value="TreeGrafter"/>
</dbReference>